<dbReference type="GO" id="GO:0016491">
    <property type="term" value="F:oxidoreductase activity"/>
    <property type="evidence" value="ECO:0007669"/>
    <property type="project" value="UniProtKB-UniRule"/>
</dbReference>
<dbReference type="SUPFAM" id="SSF55469">
    <property type="entry name" value="FMN-dependent nitroreductase-like"/>
    <property type="match status" value="1"/>
</dbReference>
<evidence type="ECO:0000313" key="7">
    <source>
        <dbReference type="EMBL" id="CAG4883854.1"/>
    </source>
</evidence>
<dbReference type="AlphaFoldDB" id="A0A916N2G3"/>
<evidence type="ECO:0000256" key="5">
    <source>
        <dbReference type="PIRNR" id="PIRNR005426"/>
    </source>
</evidence>
<evidence type="ECO:0000259" key="6">
    <source>
        <dbReference type="Pfam" id="PF00881"/>
    </source>
</evidence>
<dbReference type="Pfam" id="PF00881">
    <property type="entry name" value="Nitroreductase"/>
    <property type="match status" value="1"/>
</dbReference>
<feature type="domain" description="Nitroreductase" evidence="6">
    <location>
        <begin position="37"/>
        <end position="192"/>
    </location>
</feature>
<evidence type="ECO:0000256" key="3">
    <source>
        <dbReference type="ARBA" id="ARBA00022643"/>
    </source>
</evidence>
<name>A0A916N2G3_9PROT</name>
<sequence>MTFDSLPSAKALLAARYQSGIELPGGPWNEVIATMLNHRSARAYKPDPLPQGTLERLIAAAQSASTSSNLQAWSVVAIEDPASKQVLYEVAGSGQRHIRQAPLVLVWLADLHRLEVVAASRNIKPEALSYIEMLLVGVIDAALAAQNFVVAAESLGLGTVYIGSLRNKIDVVADLLKLPPQVMPVFGLCVGYPDPSRPGTIRPRLEPGAVLHHETYNRAVQLPTIQRYDKIMNAWYAEQGIKAPDSWTGQTARRIENAASLSGRDIMHELLLKMGFGLR</sequence>
<keyword evidence="8" id="KW-1185">Reference proteome</keyword>
<comment type="similarity">
    <text evidence="1 5">Belongs to the flavin oxidoreductase frp family.</text>
</comment>
<reference evidence="7" key="1">
    <citation type="submission" date="2021-04" db="EMBL/GenBank/DDBJ databases">
        <authorList>
            <person name="Hornung B."/>
        </authorList>
    </citation>
    <scope>NUCLEOTIDE SEQUENCE</scope>
    <source>
        <strain evidence="7">G5G6</strain>
    </source>
</reference>
<keyword evidence="3 5" id="KW-0288">FMN</keyword>
<dbReference type="InterPro" id="IPR016446">
    <property type="entry name" value="Flavin_OxRdtase_Frp"/>
</dbReference>
<dbReference type="RefSeq" id="WP_220635770.1">
    <property type="nucleotide sequence ID" value="NZ_CAJQUM010000001.1"/>
</dbReference>
<evidence type="ECO:0000256" key="1">
    <source>
        <dbReference type="ARBA" id="ARBA00008366"/>
    </source>
</evidence>
<dbReference type="InterPro" id="IPR029479">
    <property type="entry name" value="Nitroreductase"/>
</dbReference>
<dbReference type="PANTHER" id="PTHR43425:SF2">
    <property type="entry name" value="OXYGEN-INSENSITIVE NADPH NITROREDUCTASE"/>
    <property type="match status" value="1"/>
</dbReference>
<evidence type="ECO:0000313" key="8">
    <source>
        <dbReference type="Proteomes" id="UP000742786"/>
    </source>
</evidence>
<proteinExistence type="inferred from homology"/>
<dbReference type="PIRSF" id="PIRSF005426">
    <property type="entry name" value="Frp"/>
    <property type="match status" value="1"/>
</dbReference>
<dbReference type="PANTHER" id="PTHR43425">
    <property type="entry name" value="OXYGEN-INSENSITIVE NADPH NITROREDUCTASE"/>
    <property type="match status" value="1"/>
</dbReference>
<dbReference type="Proteomes" id="UP000742786">
    <property type="component" value="Unassembled WGS sequence"/>
</dbReference>
<accession>A0A916N2G3</accession>
<evidence type="ECO:0000256" key="4">
    <source>
        <dbReference type="ARBA" id="ARBA00023002"/>
    </source>
</evidence>
<evidence type="ECO:0000256" key="2">
    <source>
        <dbReference type="ARBA" id="ARBA00022630"/>
    </source>
</evidence>
<keyword evidence="4 5" id="KW-0560">Oxidoreductase</keyword>
<dbReference type="EMBL" id="CAJQUM010000001">
    <property type="protein sequence ID" value="CAG4883854.1"/>
    <property type="molecule type" value="Genomic_DNA"/>
</dbReference>
<dbReference type="Gene3D" id="3.40.109.10">
    <property type="entry name" value="NADH Oxidase"/>
    <property type="match status" value="1"/>
</dbReference>
<protein>
    <submittedName>
        <fullName evidence="7">Nitroreductase</fullName>
    </submittedName>
</protein>
<keyword evidence="5" id="KW-0521">NADP</keyword>
<comment type="caution">
    <text evidence="7">The sequence shown here is derived from an EMBL/GenBank/DDBJ whole genome shotgun (WGS) entry which is preliminary data.</text>
</comment>
<gene>
    <name evidence="7" type="ORF">GTOL_11737</name>
</gene>
<organism evidence="7 8">
    <name type="scientific">Georgfuchsia toluolica</name>
    <dbReference type="NCBI Taxonomy" id="424218"/>
    <lineage>
        <taxon>Bacteria</taxon>
        <taxon>Pseudomonadati</taxon>
        <taxon>Pseudomonadota</taxon>
        <taxon>Betaproteobacteria</taxon>
        <taxon>Nitrosomonadales</taxon>
        <taxon>Sterolibacteriaceae</taxon>
        <taxon>Georgfuchsia</taxon>
    </lineage>
</organism>
<keyword evidence="2 5" id="KW-0285">Flavoprotein</keyword>
<dbReference type="InterPro" id="IPR000415">
    <property type="entry name" value="Nitroreductase-like"/>
</dbReference>
<dbReference type="CDD" id="cd02146">
    <property type="entry name" value="NfsA-like"/>
    <property type="match status" value="1"/>
</dbReference>